<dbReference type="Pfam" id="PF00507">
    <property type="entry name" value="Oxidored_q4"/>
    <property type="match status" value="1"/>
</dbReference>
<dbReference type="EMBL" id="BLTE01000001">
    <property type="protein sequence ID" value="GFK92567.1"/>
    <property type="molecule type" value="Genomic_DNA"/>
</dbReference>
<accession>A0A6V8LSH8</accession>
<dbReference type="AlphaFoldDB" id="A0A6V8LSH8"/>
<evidence type="ECO:0000256" key="7">
    <source>
        <dbReference type="RuleBase" id="RU003639"/>
    </source>
</evidence>
<dbReference type="PANTHER" id="PTHR11058">
    <property type="entry name" value="NADH-UBIQUINONE OXIDOREDUCTASE CHAIN 3"/>
    <property type="match status" value="1"/>
</dbReference>
<dbReference type="EC" id="7.1.1.-" evidence="7"/>
<dbReference type="GO" id="GO:0016491">
    <property type="term" value="F:oxidoreductase activity"/>
    <property type="evidence" value="ECO:0007669"/>
    <property type="project" value="UniProtKB-KW"/>
</dbReference>
<evidence type="ECO:0000256" key="4">
    <source>
        <dbReference type="ARBA" id="ARBA00022692"/>
    </source>
</evidence>
<dbReference type="PANTHER" id="PTHR11058:SF9">
    <property type="entry name" value="NADH-UBIQUINONE OXIDOREDUCTASE CHAIN 3"/>
    <property type="match status" value="1"/>
</dbReference>
<keyword evidence="7" id="KW-0520">NAD</keyword>
<comment type="caution">
    <text evidence="10">The sequence shown here is derived from an EMBL/GenBank/DDBJ whole genome shotgun (WGS) entry which is preliminary data.</text>
</comment>
<dbReference type="RefSeq" id="WP_173080761.1">
    <property type="nucleotide sequence ID" value="NZ_BLTE01000001.1"/>
</dbReference>
<evidence type="ECO:0000256" key="9">
    <source>
        <dbReference type="SAM" id="SignalP"/>
    </source>
</evidence>
<dbReference type="GO" id="GO:0030964">
    <property type="term" value="C:NADH dehydrogenase complex"/>
    <property type="evidence" value="ECO:0007669"/>
    <property type="project" value="TreeGrafter"/>
</dbReference>
<keyword evidence="4 7" id="KW-0812">Transmembrane</keyword>
<evidence type="ECO:0000256" key="8">
    <source>
        <dbReference type="SAM" id="Phobius"/>
    </source>
</evidence>
<dbReference type="GO" id="GO:0008137">
    <property type="term" value="F:NADH dehydrogenase (ubiquinone) activity"/>
    <property type="evidence" value="ECO:0007669"/>
    <property type="project" value="InterPro"/>
</dbReference>
<feature type="chain" id="PRO_5028988507" description="NADH-quinone oxidoreductase subunit" evidence="9">
    <location>
        <begin position="22"/>
        <end position="125"/>
    </location>
</feature>
<protein>
    <recommendedName>
        <fullName evidence="7">NADH-quinone oxidoreductase subunit</fullName>
        <ecNumber evidence="7">7.1.1.-</ecNumber>
    </recommendedName>
</protein>
<dbReference type="Proteomes" id="UP000494245">
    <property type="component" value="Unassembled WGS sequence"/>
</dbReference>
<dbReference type="GO" id="GO:0005886">
    <property type="term" value="C:plasma membrane"/>
    <property type="evidence" value="ECO:0007669"/>
    <property type="project" value="UniProtKB-SubCell"/>
</dbReference>
<dbReference type="InterPro" id="IPR038430">
    <property type="entry name" value="NDAH_ubi_oxred_su3_sf"/>
</dbReference>
<dbReference type="Gene3D" id="1.20.58.1610">
    <property type="entry name" value="NADH:ubiquinone/plastoquinone oxidoreductase, chain 3"/>
    <property type="match status" value="1"/>
</dbReference>
<comment type="subcellular location">
    <subcellularLocation>
        <location evidence="7">Cell membrane</location>
        <topology evidence="7">Multi-pass membrane protein</topology>
    </subcellularLocation>
    <subcellularLocation>
        <location evidence="1">Membrane</location>
    </subcellularLocation>
</comment>
<keyword evidence="10" id="KW-0560">Oxidoreductase</keyword>
<feature type="transmembrane region" description="Helical" evidence="8">
    <location>
        <begin position="92"/>
        <end position="112"/>
    </location>
</feature>
<dbReference type="GO" id="GO:0048038">
    <property type="term" value="F:quinone binding"/>
    <property type="evidence" value="ECO:0007669"/>
    <property type="project" value="UniProtKB-KW"/>
</dbReference>
<organism evidence="10 11">
    <name type="scientific">Fundidesulfovibrio magnetotacticus</name>
    <dbReference type="NCBI Taxonomy" id="2730080"/>
    <lineage>
        <taxon>Bacteria</taxon>
        <taxon>Pseudomonadati</taxon>
        <taxon>Thermodesulfobacteriota</taxon>
        <taxon>Desulfovibrionia</taxon>
        <taxon>Desulfovibrionales</taxon>
        <taxon>Desulfovibrionaceae</taxon>
        <taxon>Fundidesulfovibrio</taxon>
    </lineage>
</organism>
<keyword evidence="5 8" id="KW-1133">Transmembrane helix</keyword>
<evidence type="ECO:0000313" key="11">
    <source>
        <dbReference type="Proteomes" id="UP000494245"/>
    </source>
</evidence>
<sequence length="125" mass="13817">MVFSWLNVAVFLCLAAGVAFAAGPLGASWLLAPRTRGGAFAEPYECGMIPRGQAWTRFGINYALYALIFLSFDVDVLYLFPVAARYPQSPGWEPFVAVLAFVAVLGLAMAYFQKKGVFSWPRRIR</sequence>
<evidence type="ECO:0000256" key="5">
    <source>
        <dbReference type="ARBA" id="ARBA00022989"/>
    </source>
</evidence>
<comment type="function">
    <text evidence="7">NDH-1 shuttles electrons from NADH, via FMN and iron-sulfur (Fe-S) centers, to quinones in the respiratory chain.</text>
</comment>
<feature type="signal peptide" evidence="9">
    <location>
        <begin position="1"/>
        <end position="21"/>
    </location>
</feature>
<feature type="transmembrane region" description="Helical" evidence="8">
    <location>
        <begin position="62"/>
        <end position="80"/>
    </location>
</feature>
<evidence type="ECO:0000256" key="1">
    <source>
        <dbReference type="ARBA" id="ARBA00004370"/>
    </source>
</evidence>
<gene>
    <name evidence="10" type="primary">ndhC_2</name>
    <name evidence="10" type="ORF">NNJEOMEG_00392</name>
</gene>
<proteinExistence type="inferred from homology"/>
<keyword evidence="7" id="KW-0874">Quinone</keyword>
<reference evidence="10 11" key="2">
    <citation type="submission" date="2020-05" db="EMBL/GenBank/DDBJ databases">
        <title>Draft genome sequence of Desulfovibrio sp. strainFSS-1.</title>
        <authorList>
            <person name="Shimoshige H."/>
            <person name="Kobayashi H."/>
            <person name="Maekawa T."/>
        </authorList>
    </citation>
    <scope>NUCLEOTIDE SEQUENCE [LARGE SCALE GENOMIC DNA]</scope>
    <source>
        <strain evidence="10 11">SIID29052-01</strain>
    </source>
</reference>
<keyword evidence="6 8" id="KW-0472">Membrane</keyword>
<keyword evidence="3" id="KW-0813">Transport</keyword>
<evidence type="ECO:0000313" key="10">
    <source>
        <dbReference type="EMBL" id="GFK92567.1"/>
    </source>
</evidence>
<evidence type="ECO:0000256" key="6">
    <source>
        <dbReference type="ARBA" id="ARBA00023136"/>
    </source>
</evidence>
<evidence type="ECO:0000256" key="2">
    <source>
        <dbReference type="ARBA" id="ARBA00008472"/>
    </source>
</evidence>
<evidence type="ECO:0000256" key="3">
    <source>
        <dbReference type="ARBA" id="ARBA00022448"/>
    </source>
</evidence>
<dbReference type="InterPro" id="IPR000440">
    <property type="entry name" value="NADH_UbQ/plastoQ_OxRdtase_su3"/>
</dbReference>
<keyword evidence="11" id="KW-1185">Reference proteome</keyword>
<comment type="similarity">
    <text evidence="2 7">Belongs to the complex I subunit 3 family.</text>
</comment>
<keyword evidence="9" id="KW-0732">Signal</keyword>
<reference evidence="10 11" key="1">
    <citation type="submission" date="2020-04" db="EMBL/GenBank/DDBJ databases">
        <authorList>
            <consortium name="Desulfovibrio sp. FSS-1 genome sequencing consortium"/>
            <person name="Shimoshige H."/>
            <person name="Kobayashi H."/>
            <person name="Maekawa T."/>
        </authorList>
    </citation>
    <scope>NUCLEOTIDE SEQUENCE [LARGE SCALE GENOMIC DNA]</scope>
    <source>
        <strain evidence="10 11">SIID29052-01</strain>
    </source>
</reference>
<comment type="catalytic activity">
    <reaction evidence="7">
        <text>a quinone + NADH + 5 H(+)(in) = a quinol + NAD(+) + 4 H(+)(out)</text>
        <dbReference type="Rhea" id="RHEA:57888"/>
        <dbReference type="ChEBI" id="CHEBI:15378"/>
        <dbReference type="ChEBI" id="CHEBI:24646"/>
        <dbReference type="ChEBI" id="CHEBI:57540"/>
        <dbReference type="ChEBI" id="CHEBI:57945"/>
        <dbReference type="ChEBI" id="CHEBI:132124"/>
    </reaction>
</comment>
<name>A0A6V8LSH8_9BACT</name>